<sequence length="99" mass="11170">MIERQVQTIKNTLHKTKLSGADPHMALLILRMIPIDSHLASPAELLNQRKMKSNQPIKVPNVAPNRDATREALKRRQASQKEYLDCQAGPDLRPLQPGQ</sequence>
<evidence type="ECO:0000313" key="3">
    <source>
        <dbReference type="Proteomes" id="UP000694388"/>
    </source>
</evidence>
<proteinExistence type="predicted"/>
<accession>A0A8C4QBG3</accession>
<dbReference type="Proteomes" id="UP000694388">
    <property type="component" value="Unplaced"/>
</dbReference>
<evidence type="ECO:0000313" key="2">
    <source>
        <dbReference type="Ensembl" id="ENSEBUP00000012928.1"/>
    </source>
</evidence>
<reference evidence="2" key="2">
    <citation type="submission" date="2025-09" db="UniProtKB">
        <authorList>
            <consortium name="Ensembl"/>
        </authorList>
    </citation>
    <scope>IDENTIFICATION</scope>
</reference>
<organism evidence="2 3">
    <name type="scientific">Eptatretus burgeri</name>
    <name type="common">Inshore hagfish</name>
    <dbReference type="NCBI Taxonomy" id="7764"/>
    <lineage>
        <taxon>Eukaryota</taxon>
        <taxon>Metazoa</taxon>
        <taxon>Chordata</taxon>
        <taxon>Craniata</taxon>
        <taxon>Vertebrata</taxon>
        <taxon>Cyclostomata</taxon>
        <taxon>Myxini</taxon>
        <taxon>Myxiniformes</taxon>
        <taxon>Myxinidae</taxon>
        <taxon>Eptatretinae</taxon>
        <taxon>Eptatretus</taxon>
    </lineage>
</organism>
<reference evidence="2" key="1">
    <citation type="submission" date="2025-08" db="UniProtKB">
        <authorList>
            <consortium name="Ensembl"/>
        </authorList>
    </citation>
    <scope>IDENTIFICATION</scope>
</reference>
<protein>
    <submittedName>
        <fullName evidence="2">Uncharacterized protein</fullName>
    </submittedName>
</protein>
<name>A0A8C4QBG3_EPTBU</name>
<feature type="region of interest" description="Disordered" evidence="1">
    <location>
        <begin position="50"/>
        <end position="99"/>
    </location>
</feature>
<keyword evidence="3" id="KW-1185">Reference proteome</keyword>
<dbReference type="AlphaFoldDB" id="A0A8C4QBG3"/>
<dbReference type="Ensembl" id="ENSEBUT00000013504.1">
    <property type="protein sequence ID" value="ENSEBUP00000012928.1"/>
    <property type="gene ID" value="ENSEBUG00000008192.1"/>
</dbReference>
<evidence type="ECO:0000256" key="1">
    <source>
        <dbReference type="SAM" id="MobiDB-lite"/>
    </source>
</evidence>